<gene>
    <name evidence="1" type="ORF">V1525DRAFT_261145</name>
</gene>
<dbReference type="Proteomes" id="UP001433508">
    <property type="component" value="Unassembled WGS sequence"/>
</dbReference>
<proteinExistence type="predicted"/>
<dbReference type="EMBL" id="MU971342">
    <property type="protein sequence ID" value="KAK9239937.1"/>
    <property type="molecule type" value="Genomic_DNA"/>
</dbReference>
<organism evidence="1 2">
    <name type="scientific">Lipomyces kononenkoae</name>
    <name type="common">Yeast</name>
    <dbReference type="NCBI Taxonomy" id="34357"/>
    <lineage>
        <taxon>Eukaryota</taxon>
        <taxon>Fungi</taxon>
        <taxon>Dikarya</taxon>
        <taxon>Ascomycota</taxon>
        <taxon>Saccharomycotina</taxon>
        <taxon>Lipomycetes</taxon>
        <taxon>Lipomycetales</taxon>
        <taxon>Lipomycetaceae</taxon>
        <taxon>Lipomyces</taxon>
    </lineage>
</organism>
<sequence length="482" mass="51952">MNASAKGPHDAHTHTQPPPPHMPPQQSHTSSLASVPPPSAAVDNGASFLGFSTASWQGSDESLRHALAYRTAEEQRRAEEERTKQEEYRLELRKKDLELLKEGIRYGVPPDMLAFIFIGNGVTGETAEWIREYVARIWRQNEYEHAQTQDARYDPHHHRSKSAQAISSLSAQHVGHGLAPPPPAPLARPPPPPSLPSLVTGVAGPASSTFSPQEQSPVAPPHPHSQYPHRSSGAAVTPPLQVLQNVKSPSPPPSQPTIQFHHWQPNSSGGQKDKSWSAQKESLTSSTSATMSLSSSVPAASQQHQQQPPPLGNGIPRSPTRSILNPAPEETISPKRRRQTLVFDTNTSKPTHQLHPTPRANSPSSPSLGHPSLPPISSLSSGPNIPRRRGAGHARHRSEATLHGYEPYLRPQAHHQLTGPAMLNPNSLSSAASVPRGGHPGTEPAWEAGSVGVLAAAAESELRKEMMAGPDHQSSTDRTRSE</sequence>
<comment type="caution">
    <text evidence="1">The sequence shown here is derived from an EMBL/GenBank/DDBJ whole genome shotgun (WGS) entry which is preliminary data.</text>
</comment>
<accession>A0ACC3T7K3</accession>
<evidence type="ECO:0000313" key="2">
    <source>
        <dbReference type="Proteomes" id="UP001433508"/>
    </source>
</evidence>
<evidence type="ECO:0000313" key="1">
    <source>
        <dbReference type="EMBL" id="KAK9239937.1"/>
    </source>
</evidence>
<protein>
    <submittedName>
        <fullName evidence="1">Uncharacterized protein</fullName>
    </submittedName>
</protein>
<keyword evidence="2" id="KW-1185">Reference proteome</keyword>
<reference evidence="2" key="1">
    <citation type="journal article" date="2024" name="Front. Bioeng. Biotechnol.">
        <title>Genome-scale model development and genomic sequencing of the oleaginous clade Lipomyces.</title>
        <authorList>
            <person name="Czajka J.J."/>
            <person name="Han Y."/>
            <person name="Kim J."/>
            <person name="Mondo S.J."/>
            <person name="Hofstad B.A."/>
            <person name="Robles A."/>
            <person name="Haridas S."/>
            <person name="Riley R."/>
            <person name="LaButti K."/>
            <person name="Pangilinan J."/>
            <person name="Andreopoulos W."/>
            <person name="Lipzen A."/>
            <person name="Yan J."/>
            <person name="Wang M."/>
            <person name="Ng V."/>
            <person name="Grigoriev I.V."/>
            <person name="Spatafora J.W."/>
            <person name="Magnuson J.K."/>
            <person name="Baker S.E."/>
            <person name="Pomraning K.R."/>
        </authorList>
    </citation>
    <scope>NUCLEOTIDE SEQUENCE [LARGE SCALE GENOMIC DNA]</scope>
    <source>
        <strain evidence="2">CBS 7786</strain>
    </source>
</reference>
<name>A0ACC3T7K3_LIPKO</name>